<evidence type="ECO:0000256" key="4">
    <source>
        <dbReference type="PIRSR" id="PIRSR000390-2"/>
    </source>
</evidence>
<dbReference type="PANTHER" id="PTHR30244:SF36">
    <property type="entry name" value="3-OXO-GLUCOSE-6-PHOSPHATE:GLUTAMATE AMINOTRANSFERASE"/>
    <property type="match status" value="1"/>
</dbReference>
<evidence type="ECO:0000256" key="3">
    <source>
        <dbReference type="PIRSR" id="PIRSR000390-1"/>
    </source>
</evidence>
<dbReference type="PIRSF" id="PIRSF000390">
    <property type="entry name" value="PLP_StrS"/>
    <property type="match status" value="1"/>
</dbReference>
<keyword evidence="7" id="KW-1185">Reference proteome</keyword>
<evidence type="ECO:0000256" key="1">
    <source>
        <dbReference type="ARBA" id="ARBA00022898"/>
    </source>
</evidence>
<dbReference type="Gene3D" id="3.90.1150.10">
    <property type="entry name" value="Aspartate Aminotransferase, domain 1"/>
    <property type="match status" value="1"/>
</dbReference>
<dbReference type="InterPro" id="IPR000653">
    <property type="entry name" value="DegT/StrS_aminotransferase"/>
</dbReference>
<dbReference type="AlphaFoldDB" id="A0AAW5K4G1"/>
<proteinExistence type="inferred from homology"/>
<dbReference type="Pfam" id="PF01041">
    <property type="entry name" value="DegT_DnrJ_EryC1"/>
    <property type="match status" value="1"/>
</dbReference>
<reference evidence="6 7" key="1">
    <citation type="submission" date="2022-06" db="EMBL/GenBank/DDBJ databases">
        <title>Isolation of gut microbiota from human fecal samples.</title>
        <authorList>
            <person name="Pamer E.G."/>
            <person name="Barat B."/>
            <person name="Waligurski E."/>
            <person name="Medina S."/>
            <person name="Paddock L."/>
            <person name="Mostad J."/>
        </authorList>
    </citation>
    <scope>NUCLEOTIDE SEQUENCE [LARGE SCALE GENOMIC DNA]</scope>
    <source>
        <strain evidence="6 7">DFI.9.90</strain>
    </source>
</reference>
<accession>A0AAW5K4G1</accession>
<sequence length="365" mass="41068">MTIPFNTLKPGYERYRDEYLTAVTRVMDSGWYILGHELELFEKEFAEWLGIEYCVGLNSGLDALVLAFRALGLKAGDEVIVPANTYIASVLGITENGATPVFVEPDQYYNIDADKIEAAITPRTKAILVVHLYGQPCRMDKIMEISAKYNIPVVEDCAQSHGATFKGQKTGTFGIISCFSFFPTKNMGAFGDAGAIATNDENIAKKIRALRNYGSEKKYYNKYQGVNSRLDEIQAALLRVKLLHIEEISRERAEIAQKYLNEINNPAVILPQIMDGADHVWHLFVIQTEKRDALQKYLNDSGIATQIHYPVPPHMAEAYIELGYETKDFPITEKMSNTVLSLPLFNGISEKEMAFVVNVINKFNR</sequence>
<evidence type="ECO:0000313" key="6">
    <source>
        <dbReference type="EMBL" id="MCQ4814651.1"/>
    </source>
</evidence>
<dbReference type="Proteomes" id="UP001205919">
    <property type="component" value="Unassembled WGS sequence"/>
</dbReference>
<organism evidence="6 7">
    <name type="scientific">Cloacibacillus evryensis</name>
    <dbReference type="NCBI Taxonomy" id="508460"/>
    <lineage>
        <taxon>Bacteria</taxon>
        <taxon>Thermotogati</taxon>
        <taxon>Synergistota</taxon>
        <taxon>Synergistia</taxon>
        <taxon>Synergistales</taxon>
        <taxon>Synergistaceae</taxon>
        <taxon>Cloacibacillus</taxon>
    </lineage>
</organism>
<feature type="active site" description="Proton acceptor" evidence="3">
    <location>
        <position position="185"/>
    </location>
</feature>
<keyword evidence="1 4" id="KW-0663">Pyridoxal phosphate</keyword>
<dbReference type="InterPro" id="IPR015424">
    <property type="entry name" value="PyrdxlP-dep_Trfase"/>
</dbReference>
<dbReference type="InterPro" id="IPR015421">
    <property type="entry name" value="PyrdxlP-dep_Trfase_major"/>
</dbReference>
<dbReference type="Gene3D" id="3.40.640.10">
    <property type="entry name" value="Type I PLP-dependent aspartate aminotransferase-like (Major domain)"/>
    <property type="match status" value="1"/>
</dbReference>
<dbReference type="PANTHER" id="PTHR30244">
    <property type="entry name" value="TRANSAMINASE"/>
    <property type="match status" value="1"/>
</dbReference>
<dbReference type="CDD" id="cd00616">
    <property type="entry name" value="AHBA_syn"/>
    <property type="match status" value="1"/>
</dbReference>
<dbReference type="InterPro" id="IPR015422">
    <property type="entry name" value="PyrdxlP-dep_Trfase_small"/>
</dbReference>
<dbReference type="GO" id="GO:0008483">
    <property type="term" value="F:transaminase activity"/>
    <property type="evidence" value="ECO:0007669"/>
    <property type="project" value="UniProtKB-KW"/>
</dbReference>
<keyword evidence="6" id="KW-0032">Aminotransferase</keyword>
<feature type="modified residue" description="N6-(pyridoxal phosphate)lysine" evidence="4">
    <location>
        <position position="185"/>
    </location>
</feature>
<name>A0AAW5K4G1_9BACT</name>
<evidence type="ECO:0000313" key="7">
    <source>
        <dbReference type="Proteomes" id="UP001205919"/>
    </source>
</evidence>
<dbReference type="GO" id="GO:0000271">
    <property type="term" value="P:polysaccharide biosynthetic process"/>
    <property type="evidence" value="ECO:0007669"/>
    <property type="project" value="TreeGrafter"/>
</dbReference>
<dbReference type="RefSeq" id="WP_256181984.1">
    <property type="nucleotide sequence ID" value="NZ_JANFYT010000018.1"/>
</dbReference>
<dbReference type="EMBL" id="JANFYT010000018">
    <property type="protein sequence ID" value="MCQ4814651.1"/>
    <property type="molecule type" value="Genomic_DNA"/>
</dbReference>
<dbReference type="FunFam" id="3.40.640.10:FF:000089">
    <property type="entry name" value="Aminotransferase, DegT/DnrJ/EryC1/StrS family"/>
    <property type="match status" value="1"/>
</dbReference>
<evidence type="ECO:0000256" key="5">
    <source>
        <dbReference type="RuleBase" id="RU004508"/>
    </source>
</evidence>
<keyword evidence="6" id="KW-0808">Transferase</keyword>
<comment type="caution">
    <text evidence="6">The sequence shown here is derived from an EMBL/GenBank/DDBJ whole genome shotgun (WGS) entry which is preliminary data.</text>
</comment>
<evidence type="ECO:0000256" key="2">
    <source>
        <dbReference type="ARBA" id="ARBA00037999"/>
    </source>
</evidence>
<comment type="similarity">
    <text evidence="2 5">Belongs to the DegT/DnrJ/EryC1 family.</text>
</comment>
<protein>
    <submittedName>
        <fullName evidence="6">DegT/DnrJ/EryC1/StrS family aminotransferase</fullName>
    </submittedName>
</protein>
<dbReference type="SUPFAM" id="SSF53383">
    <property type="entry name" value="PLP-dependent transferases"/>
    <property type="match status" value="1"/>
</dbReference>
<dbReference type="GO" id="GO:0030170">
    <property type="term" value="F:pyridoxal phosphate binding"/>
    <property type="evidence" value="ECO:0007669"/>
    <property type="project" value="UniProtKB-ARBA"/>
</dbReference>
<gene>
    <name evidence="6" type="ORF">NE630_09445</name>
</gene>